<keyword evidence="1" id="KW-0812">Transmembrane</keyword>
<keyword evidence="1" id="KW-0472">Membrane</keyword>
<dbReference type="OrthoDB" id="9398513at2759"/>
<name>A0A8K1FXH5_9PASS</name>
<organism evidence="2 3">
    <name type="scientific">Zosterops borbonicus</name>
    <dbReference type="NCBI Taxonomy" id="364589"/>
    <lineage>
        <taxon>Eukaryota</taxon>
        <taxon>Metazoa</taxon>
        <taxon>Chordata</taxon>
        <taxon>Craniata</taxon>
        <taxon>Vertebrata</taxon>
        <taxon>Euteleostomi</taxon>
        <taxon>Archelosauria</taxon>
        <taxon>Archosauria</taxon>
        <taxon>Dinosauria</taxon>
        <taxon>Saurischia</taxon>
        <taxon>Theropoda</taxon>
        <taxon>Coelurosauria</taxon>
        <taxon>Aves</taxon>
        <taxon>Neognathae</taxon>
        <taxon>Neoaves</taxon>
        <taxon>Telluraves</taxon>
        <taxon>Australaves</taxon>
        <taxon>Passeriformes</taxon>
        <taxon>Sylvioidea</taxon>
        <taxon>Zosteropidae</taxon>
        <taxon>Zosterops</taxon>
    </lineage>
</organism>
<reference evidence="2" key="1">
    <citation type="submission" date="2019-04" db="EMBL/GenBank/DDBJ databases">
        <title>Genome assembly of Zosterops borbonicus 15179.</title>
        <authorList>
            <person name="Leroy T."/>
            <person name="Anselmetti Y."/>
            <person name="Tilak M.-K."/>
            <person name="Nabholz B."/>
        </authorList>
    </citation>
    <scope>NUCLEOTIDE SEQUENCE</scope>
    <source>
        <strain evidence="2">HGM_15179</strain>
        <tissue evidence="2">Muscle</tissue>
    </source>
</reference>
<protein>
    <submittedName>
        <fullName evidence="2">Uncharacterized protein</fullName>
    </submittedName>
</protein>
<proteinExistence type="predicted"/>
<keyword evidence="3" id="KW-1185">Reference proteome</keyword>
<dbReference type="Proteomes" id="UP000796761">
    <property type="component" value="Unassembled WGS sequence"/>
</dbReference>
<feature type="transmembrane region" description="Helical" evidence="1">
    <location>
        <begin position="113"/>
        <end position="130"/>
    </location>
</feature>
<evidence type="ECO:0000313" key="3">
    <source>
        <dbReference type="Proteomes" id="UP000796761"/>
    </source>
</evidence>
<feature type="non-terminal residue" evidence="2">
    <location>
        <position position="206"/>
    </location>
</feature>
<gene>
    <name evidence="2" type="ORF">HGM15179_019587</name>
</gene>
<evidence type="ECO:0000313" key="2">
    <source>
        <dbReference type="EMBL" id="TRZ07522.1"/>
    </source>
</evidence>
<dbReference type="AlphaFoldDB" id="A0A8K1FXH5"/>
<feature type="transmembrane region" description="Helical" evidence="1">
    <location>
        <begin position="150"/>
        <end position="171"/>
    </location>
</feature>
<comment type="caution">
    <text evidence="2">The sequence shown here is derived from an EMBL/GenBank/DDBJ whole genome shotgun (WGS) entry which is preliminary data.</text>
</comment>
<evidence type="ECO:0000256" key="1">
    <source>
        <dbReference type="SAM" id="Phobius"/>
    </source>
</evidence>
<sequence length="206" mass="20483">LRGLSPSAMGDIGGDIGATGMALGQALLCVTSLGCALHARQVTGVPMSPQVTGGPAAGFLLQALAAASDALSPSCPQSVPKEDPMPGSWVTSVLAQPLVAFGCHLLGGDRTTANLLLASVTSAAAVAWWWPRDGRALVCHFVTALTSGSLLVLAALAGSVTGAVAAALVALGDVVAPRGVPWVRVVASVALSGTLRELRGVTEGDK</sequence>
<keyword evidence="1" id="KW-1133">Transmembrane helix</keyword>
<dbReference type="EMBL" id="SWJQ01001743">
    <property type="protein sequence ID" value="TRZ07522.1"/>
    <property type="molecule type" value="Genomic_DNA"/>
</dbReference>
<accession>A0A8K1FXH5</accession>